<dbReference type="EMBL" id="JADWDC010000043">
    <property type="protein sequence ID" value="MCC0178447.1"/>
    <property type="molecule type" value="Genomic_DNA"/>
</dbReference>
<sequence>MPNDFLFPANPNAKEFFQYFCHHWDFITAPVGTKDWQTIKNYKLQPRVLWRRFQDSQKLLGVRFGQYTKYGMVDLDRSSLLHFFNNPQAFSDLCAAFELIGLCRFVILFSSWTDGLHIYFPLPDEVNSFDLACALRMAVEGAGFKVKGGQLELFPNTKLYKENQNGTDFSHFNGHRLPLQPNTGSRLLDDDLAPYSEGLGDFLDQMNWAAQNQDMGRLRDVLSISRDWYYQRKYRFIRTSSKSKVREWQEDTEFLINEGFTDFGQTNDLIREIGKYGRVFKALEGIELQQYMVETITNLPGYKQYCRHQHEIIKKCHHWARIIEPFWWALGTNPTRHTSYQEINEKGQQTVKNSQLNLERATNCQERLKQTLAHLIEQAIALPKKVGERLELLRETSKKLFGKAFSERTLKKLAYLPLWHPKFDGERTQPAIADIQPEPNSETQNTSEISESNSEKSQNNIVQEDIQLEISPVKESKDWVTPPDVVRQPNCQAKPPKALPSGQIKKIDHTSPYMKGFESDAEFAEDLWTEDAHEVIETENDNLEIEKKEKNNKSNPEHITKTYGEESAENRSNQDKKNLSEAQENYYQEFLARHPDWKSLDEERRNPEYQKGMKTLFAEVKEILQKKSKSRKSRLDRHDE</sequence>
<feature type="compositionally biased region" description="Polar residues" evidence="1">
    <location>
        <begin position="438"/>
        <end position="461"/>
    </location>
</feature>
<evidence type="ECO:0000313" key="3">
    <source>
        <dbReference type="Proteomes" id="UP000729733"/>
    </source>
</evidence>
<proteinExistence type="predicted"/>
<evidence type="ECO:0000256" key="1">
    <source>
        <dbReference type="SAM" id="MobiDB-lite"/>
    </source>
</evidence>
<keyword evidence="3" id="KW-1185">Reference proteome</keyword>
<feature type="region of interest" description="Disordered" evidence="1">
    <location>
        <begin position="434"/>
        <end position="461"/>
    </location>
</feature>
<protein>
    <submittedName>
        <fullName evidence="2">Uncharacterized protein</fullName>
    </submittedName>
</protein>
<name>A0A964BTJ1_9CYAN</name>
<accession>A0A964BTJ1</accession>
<organism evidence="2 3">
    <name type="scientific">Waterburya agarophytonicola KI4</name>
    <dbReference type="NCBI Taxonomy" id="2874699"/>
    <lineage>
        <taxon>Bacteria</taxon>
        <taxon>Bacillati</taxon>
        <taxon>Cyanobacteriota</taxon>
        <taxon>Cyanophyceae</taxon>
        <taxon>Pleurocapsales</taxon>
        <taxon>Hyellaceae</taxon>
        <taxon>Waterburya</taxon>
        <taxon>Waterburya agarophytonicola</taxon>
    </lineage>
</organism>
<feature type="compositionally biased region" description="Basic and acidic residues" evidence="1">
    <location>
        <begin position="544"/>
        <end position="579"/>
    </location>
</feature>
<gene>
    <name evidence="2" type="ORF">I4641_15835</name>
</gene>
<dbReference type="AlphaFoldDB" id="A0A964BTJ1"/>
<evidence type="ECO:0000313" key="2">
    <source>
        <dbReference type="EMBL" id="MCC0178447.1"/>
    </source>
</evidence>
<feature type="region of interest" description="Disordered" evidence="1">
    <location>
        <begin position="542"/>
        <end position="613"/>
    </location>
</feature>
<dbReference type="RefSeq" id="WP_229641531.1">
    <property type="nucleotide sequence ID" value="NZ_JADWDC010000043.1"/>
</dbReference>
<comment type="caution">
    <text evidence="2">The sequence shown here is derived from an EMBL/GenBank/DDBJ whole genome shotgun (WGS) entry which is preliminary data.</text>
</comment>
<reference evidence="2" key="1">
    <citation type="journal article" date="2021" name="Antonie Van Leeuwenhoek">
        <title>Draft genome and description of Waterburya agarophytonicola gen. nov. sp. nov. (Pleurocapsales, Cyanobacteria): a seaweed symbiont.</title>
        <authorList>
            <person name="Bonthond G."/>
            <person name="Shalygin S."/>
            <person name="Bayer T."/>
            <person name="Weinberger F."/>
        </authorList>
    </citation>
    <scope>NUCLEOTIDE SEQUENCE</scope>
    <source>
        <strain evidence="2">KI4</strain>
    </source>
</reference>
<feature type="region of interest" description="Disordered" evidence="1">
    <location>
        <begin position="479"/>
        <end position="504"/>
    </location>
</feature>
<dbReference type="Proteomes" id="UP000729733">
    <property type="component" value="Unassembled WGS sequence"/>
</dbReference>
<feature type="compositionally biased region" description="Basic and acidic residues" evidence="1">
    <location>
        <begin position="591"/>
        <end position="608"/>
    </location>
</feature>